<dbReference type="STRING" id="679937.Bcop_0497"/>
<dbReference type="EMBL" id="CM001167">
    <property type="protein sequence ID" value="EGJ70715.1"/>
    <property type="molecule type" value="Genomic_DNA"/>
</dbReference>
<feature type="transmembrane region" description="Helical" evidence="1">
    <location>
        <begin position="239"/>
        <end position="256"/>
    </location>
</feature>
<organism evidence="2 3">
    <name type="scientific">Bacteroides coprosuis DSM 18011</name>
    <dbReference type="NCBI Taxonomy" id="679937"/>
    <lineage>
        <taxon>Bacteria</taxon>
        <taxon>Pseudomonadati</taxon>
        <taxon>Bacteroidota</taxon>
        <taxon>Bacteroidia</taxon>
        <taxon>Bacteroidales</taxon>
        <taxon>Bacteroidaceae</taxon>
        <taxon>Bacteroides</taxon>
    </lineage>
</organism>
<feature type="transmembrane region" description="Helical" evidence="1">
    <location>
        <begin position="112"/>
        <end position="132"/>
    </location>
</feature>
<keyword evidence="1" id="KW-0472">Membrane</keyword>
<evidence type="ECO:0008006" key="4">
    <source>
        <dbReference type="Google" id="ProtNLM"/>
    </source>
</evidence>
<evidence type="ECO:0000313" key="3">
    <source>
        <dbReference type="Proteomes" id="UP000018439"/>
    </source>
</evidence>
<feature type="transmembrane region" description="Helical" evidence="1">
    <location>
        <begin position="261"/>
        <end position="279"/>
    </location>
</feature>
<feature type="transmembrane region" description="Helical" evidence="1">
    <location>
        <begin position="216"/>
        <end position="233"/>
    </location>
</feature>
<gene>
    <name evidence="2" type="ORF">Bcop_0497</name>
</gene>
<proteinExistence type="predicted"/>
<evidence type="ECO:0000313" key="2">
    <source>
        <dbReference type="EMBL" id="EGJ70715.1"/>
    </source>
</evidence>
<keyword evidence="3" id="KW-1185">Reference proteome</keyword>
<evidence type="ECO:0000256" key="1">
    <source>
        <dbReference type="SAM" id="Phobius"/>
    </source>
</evidence>
<feature type="transmembrane region" description="Helical" evidence="1">
    <location>
        <begin position="88"/>
        <end position="106"/>
    </location>
</feature>
<feature type="transmembrane region" description="Helical" evidence="1">
    <location>
        <begin position="161"/>
        <end position="179"/>
    </location>
</feature>
<accession>F3ZRJ0</accession>
<protein>
    <recommendedName>
        <fullName evidence="4">Transmembrane protein</fullName>
    </recommendedName>
</protein>
<feature type="transmembrane region" description="Helical" evidence="1">
    <location>
        <begin position="48"/>
        <end position="68"/>
    </location>
</feature>
<reference evidence="2 3" key="1">
    <citation type="journal article" date="2011" name="Stand. Genomic Sci.">
        <title>Non-contiguous finished genome sequence of Bacteroides coprosuis type strain (PC139).</title>
        <authorList>
            <person name="Land M."/>
            <person name="Held B."/>
            <person name="Gronow S."/>
            <person name="Abt B."/>
            <person name="Lucas S."/>
            <person name="Del Rio T.G."/>
            <person name="Nolan M."/>
            <person name="Tice H."/>
            <person name="Cheng J.F."/>
            <person name="Pitluck S."/>
            <person name="Liolios K."/>
            <person name="Pagani I."/>
            <person name="Ivanova N."/>
            <person name="Mavromatis K."/>
            <person name="Mikhailova N."/>
            <person name="Pati A."/>
            <person name="Tapia R."/>
            <person name="Han C."/>
            <person name="Goodwin L."/>
            <person name="Chen A."/>
            <person name="Palaniappan K."/>
            <person name="Hauser L."/>
            <person name="Brambilla E.M."/>
            <person name="Rohde M."/>
            <person name="Goker M."/>
            <person name="Detter J.C."/>
            <person name="Woyke T."/>
            <person name="Bristow J."/>
            <person name="Eisen J.A."/>
            <person name="Markowitz V."/>
            <person name="Hugenholtz P."/>
            <person name="Kyrpides N.C."/>
            <person name="Klenk H.P."/>
            <person name="Lapidus A."/>
        </authorList>
    </citation>
    <scope>NUCLEOTIDE SEQUENCE [LARGE SCALE GENOMIC DNA]</scope>
    <source>
        <strain evidence="2 3">DSM 18011</strain>
    </source>
</reference>
<dbReference type="AlphaFoldDB" id="F3ZRJ0"/>
<sequence length="295" mass="33680">MKSYANTYIMSGARILSRIFTPFSVPFLSFVALLLFSHLNLTFTARDIFYILDIIFRYTIVMPIISIFFIHKINHLSYIEQHPRERSIGAFMISTFCYLFTFIIFAELRIPLISNYILSCAVVFALFILVPIKWKVDVKTNGLVKSNSGVLTELNEREQRFMPLLLTIISYFFCAVIMFKRDLPWYMNGIIIASLIILLIHLIINARWRVSEHMAAIGGVMGGVIAFSSLFLYDPTKWICIFTAIAGALGTTRMILGHNNLGEIFAGFIIGLSCTLIALNDTYNHLISSFFKYIV</sequence>
<dbReference type="HOGENOM" id="CLU_942176_0_0_10"/>
<feature type="transmembrane region" description="Helical" evidence="1">
    <location>
        <begin position="185"/>
        <end position="204"/>
    </location>
</feature>
<feature type="transmembrane region" description="Helical" evidence="1">
    <location>
        <begin position="15"/>
        <end position="36"/>
    </location>
</feature>
<keyword evidence="1" id="KW-0812">Transmembrane</keyword>
<name>F3ZRJ0_9BACE</name>
<dbReference type="Proteomes" id="UP000018439">
    <property type="component" value="Chromosome"/>
</dbReference>
<keyword evidence="1" id="KW-1133">Transmembrane helix</keyword>
<dbReference type="eggNOG" id="COG0671">
    <property type="taxonomic scope" value="Bacteria"/>
</dbReference>